<feature type="compositionally biased region" description="Basic and acidic residues" evidence="4">
    <location>
        <begin position="113"/>
        <end position="122"/>
    </location>
</feature>
<feature type="compositionally biased region" description="Low complexity" evidence="4">
    <location>
        <begin position="871"/>
        <end position="890"/>
    </location>
</feature>
<dbReference type="eggNOG" id="KOG4197">
    <property type="taxonomic scope" value="Eukaryota"/>
</dbReference>
<proteinExistence type="inferred from homology"/>
<name>K8ELG7_9CHLO</name>
<reference evidence="6 7" key="1">
    <citation type="submission" date="2011-10" db="EMBL/GenBank/DDBJ databases">
        <authorList>
            <person name="Genoscope - CEA"/>
        </authorList>
    </citation>
    <scope>NUCLEOTIDE SEQUENCE [LARGE SCALE GENOMIC DNA]</scope>
    <source>
        <strain evidence="6 7">RCC 1105</strain>
    </source>
</reference>
<evidence type="ECO:0000313" key="7">
    <source>
        <dbReference type="Proteomes" id="UP000198341"/>
    </source>
</evidence>
<dbReference type="NCBIfam" id="TIGR00756">
    <property type="entry name" value="PPR"/>
    <property type="match status" value="3"/>
</dbReference>
<feature type="repeat" description="PPR" evidence="3">
    <location>
        <begin position="409"/>
        <end position="443"/>
    </location>
</feature>
<evidence type="ECO:0000313" key="6">
    <source>
        <dbReference type="EMBL" id="CCO19077.1"/>
    </source>
</evidence>
<feature type="compositionally biased region" description="Basic and acidic residues" evidence="4">
    <location>
        <begin position="41"/>
        <end position="58"/>
    </location>
</feature>
<dbReference type="InterPro" id="IPR002885">
    <property type="entry name" value="PPR_rpt"/>
</dbReference>
<feature type="compositionally biased region" description="Basic and acidic residues" evidence="4">
    <location>
        <begin position="166"/>
        <end position="178"/>
    </location>
</feature>
<feature type="compositionally biased region" description="Basic and acidic residues" evidence="4">
    <location>
        <begin position="961"/>
        <end position="975"/>
    </location>
</feature>
<feature type="compositionally biased region" description="Low complexity" evidence="4">
    <location>
        <begin position="92"/>
        <end position="112"/>
    </location>
</feature>
<feature type="repeat" description="PPR" evidence="3">
    <location>
        <begin position="334"/>
        <end position="373"/>
    </location>
</feature>
<feature type="region of interest" description="Disordered" evidence="4">
    <location>
        <begin position="836"/>
        <end position="855"/>
    </location>
</feature>
<dbReference type="Pfam" id="PF01535">
    <property type="entry name" value="PPR"/>
    <property type="match status" value="2"/>
</dbReference>
<dbReference type="RefSeq" id="XP_007509962.1">
    <property type="nucleotide sequence ID" value="XM_007509900.1"/>
</dbReference>
<feature type="region of interest" description="Disordered" evidence="4">
    <location>
        <begin position="863"/>
        <end position="1001"/>
    </location>
</feature>
<dbReference type="Proteomes" id="UP000198341">
    <property type="component" value="Chromosome 12"/>
</dbReference>
<dbReference type="PANTHER" id="PTHR47447:SF17">
    <property type="entry name" value="OS12G0638900 PROTEIN"/>
    <property type="match status" value="1"/>
</dbReference>
<evidence type="ECO:0000256" key="1">
    <source>
        <dbReference type="ARBA" id="ARBA00007626"/>
    </source>
</evidence>
<dbReference type="PROSITE" id="PS51375">
    <property type="entry name" value="PPR"/>
    <property type="match status" value="4"/>
</dbReference>
<dbReference type="OrthoDB" id="424777at2759"/>
<evidence type="ECO:0000256" key="3">
    <source>
        <dbReference type="PROSITE-ProRule" id="PRU00708"/>
    </source>
</evidence>
<evidence type="ECO:0000256" key="4">
    <source>
        <dbReference type="SAM" id="MobiDB-lite"/>
    </source>
</evidence>
<dbReference type="STRING" id="41875.K8ELG7"/>
<accession>K8ELG7</accession>
<organism evidence="6 7">
    <name type="scientific">Bathycoccus prasinos</name>
    <dbReference type="NCBI Taxonomy" id="41875"/>
    <lineage>
        <taxon>Eukaryota</taxon>
        <taxon>Viridiplantae</taxon>
        <taxon>Chlorophyta</taxon>
        <taxon>Mamiellophyceae</taxon>
        <taxon>Mamiellales</taxon>
        <taxon>Bathycoccaceae</taxon>
        <taxon>Bathycoccus</taxon>
    </lineage>
</organism>
<feature type="compositionally biased region" description="Polar residues" evidence="4">
    <location>
        <begin position="843"/>
        <end position="855"/>
    </location>
</feature>
<feature type="compositionally biased region" description="Basic and acidic residues" evidence="4">
    <location>
        <begin position="21"/>
        <end position="32"/>
    </location>
</feature>
<keyword evidence="7" id="KW-1185">Reference proteome</keyword>
<dbReference type="GeneID" id="19012373"/>
<feature type="compositionally biased region" description="Low complexity" evidence="4">
    <location>
        <begin position="128"/>
        <end position="141"/>
    </location>
</feature>
<feature type="region of interest" description="Disordered" evidence="4">
    <location>
        <begin position="1"/>
        <end position="178"/>
    </location>
</feature>
<dbReference type="Pfam" id="PF13041">
    <property type="entry name" value="PPR_2"/>
    <property type="match status" value="1"/>
</dbReference>
<keyword evidence="2" id="KW-0677">Repeat</keyword>
<dbReference type="Gene3D" id="1.25.40.10">
    <property type="entry name" value="Tetratricopeptide repeat domain"/>
    <property type="match status" value="3"/>
</dbReference>
<evidence type="ECO:0000256" key="2">
    <source>
        <dbReference type="ARBA" id="ARBA00022737"/>
    </source>
</evidence>
<comment type="similarity">
    <text evidence="1">Belongs to the PPR family. P subfamily.</text>
</comment>
<sequence length="1001" mass="109772">MGWADEAEEELDDSMLPSYALEEKKNRKSSKEEENEEEDVEVKKDAAEVSSSADEKPKSFAALLGGGNVSNHHQKTETDEGEENRDEQTTKSNNNNNNNNNATNSSNNNSNERGGERGDRRKKESGKKQQQQQQQQQQGSSKQGGGKGNKGGKRGSDPSSNYNQADLHEDERGLHNDVEVRRRQLQKLKVSKSTRAKDLDTLIACVDLAEPGTGEVKRALKESIFKPLAPAYTTLIKWVGKSGNCSKALEVFECMGSVHGVEPNTYTCSALLNALGRHRMGQEAWEVYEMMKEKNIECNIFTYTALITAFQKSREQDRVYQVYDELKESGIQIDSITYAAMLAACEKGETGTGECTEKALRVFADMKKSGVDPNQQCYQFLMTCCEKGGRVDKCFELHGEMVKHKHVVDKNIYQSLIAVCGKKGMWQKAIEVYKSLKTKKEVVQPYTNCQNEVLLACAKSGRGLEALALYEDARKTNKQMSVTPVGLGWVILACERSNMWKKNLELIPKLPSSGLPNKAYMLLIGACTRAGKFTQANELFEKQRQVLTSGMNMNKPTVDLCELWVTAFRCAQSERGDGDTLENSSKAAAAAAEKIVDLGADQVHVGETTSSNENWFEQKTAKNSVRALWKYAKIAAPKDPLTDQDANIAEVDFVFPPETSICKAAAAAAAKWGDSDLIENIVHLREKSNREPDPMIRGALIASYANRDKREEANDRLKQMKVKRLTPGFATYAALCAAANRAKDTPDVFAICEEFTILYKIQNQAQVRGVPPVAVPKDFCVALKDTSERLKSWLRALEFLEIWNQFLTCGPDAKETYVLALKESGVNEKDIESKMAGGGITGATKNNNGASPSAETTVPAAIVPNNGKTWNTSSPNSGNGNNASSSRGKPVSPPLPPAPMLGGSMPKPNKIPPLPNVVTTPKPSKKLSANVSAFVPNSSSPKVALKADAKPFVFNPPAAQKEVESSNHADDDAEKKTKKKKKDDATNTEDDSDDDDANATT</sequence>
<gene>
    <name evidence="6" type="ordered locus">Bathy12g02620</name>
</gene>
<dbReference type="PANTHER" id="PTHR47447">
    <property type="entry name" value="OS03G0856100 PROTEIN"/>
    <property type="match status" value="1"/>
</dbReference>
<dbReference type="AlphaFoldDB" id="K8ELG7"/>
<dbReference type="Pfam" id="PF17177">
    <property type="entry name" value="PPR_long"/>
    <property type="match status" value="1"/>
</dbReference>
<dbReference type="EMBL" id="FO082267">
    <property type="protein sequence ID" value="CCO19077.1"/>
    <property type="molecule type" value="Genomic_DNA"/>
</dbReference>
<feature type="domain" description="PROP1-like PPR" evidence="5">
    <location>
        <begin position="357"/>
        <end position="445"/>
    </location>
</feature>
<protein>
    <submittedName>
        <fullName evidence="6">Pentatricopeptide repeat-containing protein</fullName>
    </submittedName>
</protein>
<dbReference type="InterPro" id="IPR011990">
    <property type="entry name" value="TPR-like_helical_dom_sf"/>
</dbReference>
<feature type="repeat" description="PPR" evidence="3">
    <location>
        <begin position="299"/>
        <end position="333"/>
    </location>
</feature>
<dbReference type="KEGG" id="bpg:Bathy12g02620"/>
<feature type="compositionally biased region" description="Acidic residues" evidence="4">
    <location>
        <begin position="986"/>
        <end position="1001"/>
    </location>
</feature>
<feature type="compositionally biased region" description="Acidic residues" evidence="4">
    <location>
        <begin position="1"/>
        <end position="13"/>
    </location>
</feature>
<dbReference type="InterPro" id="IPR033443">
    <property type="entry name" value="PROP1-like_PPR_dom"/>
</dbReference>
<feature type="compositionally biased region" description="Polar residues" evidence="4">
    <location>
        <begin position="917"/>
        <end position="941"/>
    </location>
</feature>
<feature type="repeat" description="PPR" evidence="3">
    <location>
        <begin position="264"/>
        <end position="298"/>
    </location>
</feature>
<evidence type="ECO:0000259" key="5">
    <source>
        <dbReference type="Pfam" id="PF17177"/>
    </source>
</evidence>